<comment type="caution">
    <text evidence="1">The sequence shown here is derived from an EMBL/GenBank/DDBJ whole genome shotgun (WGS) entry which is preliminary data.</text>
</comment>
<sequence length="100" mass="11301">MAFIDIYNTYGLSCFCCIYPSTQQQLGRSINAQPLANKDDVAVDIRVNVHEVLEGETEFLRHGRTSISAHCSMDTVANCRRILPSYSNCINIREETTKIE</sequence>
<proteinExistence type="predicted"/>
<name>A0AAW2KKN5_SESRA</name>
<evidence type="ECO:0000313" key="1">
    <source>
        <dbReference type="EMBL" id="KAL0307008.1"/>
    </source>
</evidence>
<protein>
    <submittedName>
        <fullName evidence="1">Uncharacterized protein</fullName>
    </submittedName>
</protein>
<reference evidence="1" key="1">
    <citation type="submission" date="2020-06" db="EMBL/GenBank/DDBJ databases">
        <authorList>
            <person name="Li T."/>
            <person name="Hu X."/>
            <person name="Zhang T."/>
            <person name="Song X."/>
            <person name="Zhang H."/>
            <person name="Dai N."/>
            <person name="Sheng W."/>
            <person name="Hou X."/>
            <person name="Wei L."/>
        </authorList>
    </citation>
    <scope>NUCLEOTIDE SEQUENCE</scope>
    <source>
        <strain evidence="1">G02</strain>
        <tissue evidence="1">Leaf</tissue>
    </source>
</reference>
<dbReference type="AlphaFoldDB" id="A0AAW2KKN5"/>
<organism evidence="1">
    <name type="scientific">Sesamum radiatum</name>
    <name type="common">Black benniseed</name>
    <dbReference type="NCBI Taxonomy" id="300843"/>
    <lineage>
        <taxon>Eukaryota</taxon>
        <taxon>Viridiplantae</taxon>
        <taxon>Streptophyta</taxon>
        <taxon>Embryophyta</taxon>
        <taxon>Tracheophyta</taxon>
        <taxon>Spermatophyta</taxon>
        <taxon>Magnoliopsida</taxon>
        <taxon>eudicotyledons</taxon>
        <taxon>Gunneridae</taxon>
        <taxon>Pentapetalae</taxon>
        <taxon>asterids</taxon>
        <taxon>lamiids</taxon>
        <taxon>Lamiales</taxon>
        <taxon>Pedaliaceae</taxon>
        <taxon>Sesamum</taxon>
    </lineage>
</organism>
<dbReference type="EMBL" id="JACGWJ010000028">
    <property type="protein sequence ID" value="KAL0307008.1"/>
    <property type="molecule type" value="Genomic_DNA"/>
</dbReference>
<reference evidence="1" key="2">
    <citation type="journal article" date="2024" name="Plant">
        <title>Genomic evolution and insights into agronomic trait innovations of Sesamum species.</title>
        <authorList>
            <person name="Miao H."/>
            <person name="Wang L."/>
            <person name="Qu L."/>
            <person name="Liu H."/>
            <person name="Sun Y."/>
            <person name="Le M."/>
            <person name="Wang Q."/>
            <person name="Wei S."/>
            <person name="Zheng Y."/>
            <person name="Lin W."/>
            <person name="Duan Y."/>
            <person name="Cao H."/>
            <person name="Xiong S."/>
            <person name="Wang X."/>
            <person name="Wei L."/>
            <person name="Li C."/>
            <person name="Ma Q."/>
            <person name="Ju M."/>
            <person name="Zhao R."/>
            <person name="Li G."/>
            <person name="Mu C."/>
            <person name="Tian Q."/>
            <person name="Mei H."/>
            <person name="Zhang T."/>
            <person name="Gao T."/>
            <person name="Zhang H."/>
        </authorList>
    </citation>
    <scope>NUCLEOTIDE SEQUENCE</scope>
    <source>
        <strain evidence="1">G02</strain>
    </source>
</reference>
<gene>
    <name evidence="1" type="ORF">Sradi_6118100</name>
</gene>
<accession>A0AAW2KKN5</accession>